<dbReference type="SUPFAM" id="SSF50630">
    <property type="entry name" value="Acid proteases"/>
    <property type="match status" value="1"/>
</dbReference>
<keyword evidence="1" id="KW-0732">Signal</keyword>
<reference evidence="2" key="1">
    <citation type="submission" date="2022-10" db="EMBL/GenBank/DDBJ databases">
        <title>Two novel species of Flavobacterium.</title>
        <authorList>
            <person name="Liu Q."/>
            <person name="Xin Y.-H."/>
        </authorList>
    </citation>
    <scope>NUCLEOTIDE SEQUENCE</scope>
    <source>
        <strain evidence="2">LS1R49</strain>
    </source>
</reference>
<protein>
    <submittedName>
        <fullName evidence="2">Retropepsin-like domain-containing protein</fullName>
    </submittedName>
</protein>
<dbReference type="Proteomes" id="UP001151079">
    <property type="component" value="Unassembled WGS sequence"/>
</dbReference>
<dbReference type="Pfam" id="PF13650">
    <property type="entry name" value="Asp_protease_2"/>
    <property type="match status" value="1"/>
</dbReference>
<gene>
    <name evidence="2" type="ORF">OIU83_09590</name>
</gene>
<sequence>MKFFFVIIVFSVFNFFGNAQQVVPFTVSTGGHMMINAEIDGVKGKFIFDTGAGLNLVTKNYFDKLKGTTTDNTFFTGFRATGDRIDLQLYSAKELIIGSFKYSNPGITYLDLNWGDIDGILSLKNFEDAIVTLDYNKNVLVIENKKDFASIKKSAKAIIPIQITNTRGVSLGISCYAMINGIQKAQLVLDSGAGKDVYRVNSRYMPVLNIDPKDTLKVEKIVRKSEMKEGHENVMYKAELGSIAIANTDKVAVKNVKTQFVDGLIYDGIVPIDWLGKKITISVPTSEIIVSEF</sequence>
<feature type="signal peptide" evidence="1">
    <location>
        <begin position="1"/>
        <end position="21"/>
    </location>
</feature>
<comment type="caution">
    <text evidence="2">The sequence shown here is derived from an EMBL/GenBank/DDBJ whole genome shotgun (WGS) entry which is preliminary data.</text>
</comment>
<feature type="chain" id="PRO_5040959917" evidence="1">
    <location>
        <begin position="22"/>
        <end position="293"/>
    </location>
</feature>
<evidence type="ECO:0000313" key="2">
    <source>
        <dbReference type="EMBL" id="MCV9927905.1"/>
    </source>
</evidence>
<dbReference type="EMBL" id="JAOZEW010000008">
    <property type="protein sequence ID" value="MCV9927905.1"/>
    <property type="molecule type" value="Genomic_DNA"/>
</dbReference>
<organism evidence="2 3">
    <name type="scientific">Flavobacterium shii</name>
    <dbReference type="NCBI Taxonomy" id="2987687"/>
    <lineage>
        <taxon>Bacteria</taxon>
        <taxon>Pseudomonadati</taxon>
        <taxon>Bacteroidota</taxon>
        <taxon>Flavobacteriia</taxon>
        <taxon>Flavobacteriales</taxon>
        <taxon>Flavobacteriaceae</taxon>
        <taxon>Flavobacterium</taxon>
    </lineage>
</organism>
<dbReference type="Gene3D" id="2.40.70.10">
    <property type="entry name" value="Acid Proteases"/>
    <property type="match status" value="1"/>
</dbReference>
<dbReference type="RefSeq" id="WP_264206036.1">
    <property type="nucleotide sequence ID" value="NZ_JAOZEW010000008.1"/>
</dbReference>
<keyword evidence="3" id="KW-1185">Reference proteome</keyword>
<evidence type="ECO:0000313" key="3">
    <source>
        <dbReference type="Proteomes" id="UP001151079"/>
    </source>
</evidence>
<name>A0A9X2ZCB0_9FLAO</name>
<proteinExistence type="predicted"/>
<evidence type="ECO:0000256" key="1">
    <source>
        <dbReference type="SAM" id="SignalP"/>
    </source>
</evidence>
<dbReference type="AlphaFoldDB" id="A0A9X2ZCB0"/>
<accession>A0A9X2ZCB0</accession>
<dbReference type="InterPro" id="IPR021109">
    <property type="entry name" value="Peptidase_aspartic_dom_sf"/>
</dbReference>